<dbReference type="Proteomes" id="UP000251993">
    <property type="component" value="Chromosome"/>
</dbReference>
<name>A0A344TJ53_9BACT</name>
<gene>
    <name evidence="1" type="ORF">DR864_13380</name>
</gene>
<dbReference type="KEGG" id="run:DR864_13380"/>
<evidence type="ECO:0000313" key="1">
    <source>
        <dbReference type="EMBL" id="AXE18674.1"/>
    </source>
</evidence>
<dbReference type="Gene3D" id="3.40.50.10610">
    <property type="entry name" value="ABC-type transport auxiliary lipoprotein component"/>
    <property type="match status" value="1"/>
</dbReference>
<accession>A0A344TJ53</accession>
<dbReference type="PROSITE" id="PS51257">
    <property type="entry name" value="PROKAR_LIPOPROTEIN"/>
    <property type="match status" value="1"/>
</dbReference>
<evidence type="ECO:0000313" key="2">
    <source>
        <dbReference type="Proteomes" id="UP000251993"/>
    </source>
</evidence>
<protein>
    <submittedName>
        <fullName evidence="1">Uncharacterized protein</fullName>
    </submittedName>
</protein>
<reference evidence="1 2" key="1">
    <citation type="submission" date="2018-07" db="EMBL/GenBank/DDBJ databases">
        <title>Genome sequencing of Runella.</title>
        <authorList>
            <person name="Baek M.-G."/>
            <person name="Yi H."/>
        </authorList>
    </citation>
    <scope>NUCLEOTIDE SEQUENCE [LARGE SCALE GENOMIC DNA]</scope>
    <source>
        <strain evidence="1 2">HYN0085</strain>
    </source>
</reference>
<sequence length="212" mass="24554">MTMKNYFILFAFGIIILAGCSRNSAPATQGPAKTYAILPFDVTIEKNLQIKKTTPEMLRQQEERESLQYQSGVFQYMMERKKEFSVNFQDIDDTNTLLMRNGIVYEKGRSMTKAELCQLLQVDGILTGKYQRKENLDRNISRGLDLIARQTENFALSPKQGEATLSLSLYNATEKRVVWTYQNDDWNSSYRSPEELAQKLMERAAKKFPYKK</sequence>
<dbReference type="OrthoDB" id="669636at2"/>
<keyword evidence="2" id="KW-1185">Reference proteome</keyword>
<proteinExistence type="predicted"/>
<organism evidence="1 2">
    <name type="scientific">Runella rosea</name>
    <dbReference type="NCBI Taxonomy" id="2259595"/>
    <lineage>
        <taxon>Bacteria</taxon>
        <taxon>Pseudomonadati</taxon>
        <taxon>Bacteroidota</taxon>
        <taxon>Cytophagia</taxon>
        <taxon>Cytophagales</taxon>
        <taxon>Spirosomataceae</taxon>
        <taxon>Runella</taxon>
    </lineage>
</organism>
<dbReference type="AlphaFoldDB" id="A0A344TJ53"/>
<dbReference type="EMBL" id="CP030850">
    <property type="protein sequence ID" value="AXE18674.1"/>
    <property type="molecule type" value="Genomic_DNA"/>
</dbReference>